<evidence type="ECO:0000313" key="3">
    <source>
        <dbReference type="Proteomes" id="UP000324800"/>
    </source>
</evidence>
<feature type="compositionally biased region" description="Acidic residues" evidence="1">
    <location>
        <begin position="112"/>
        <end position="128"/>
    </location>
</feature>
<gene>
    <name evidence="2" type="ORF">EZS28_017027</name>
</gene>
<evidence type="ECO:0000256" key="1">
    <source>
        <dbReference type="SAM" id="MobiDB-lite"/>
    </source>
</evidence>
<reference evidence="2 3" key="1">
    <citation type="submission" date="2019-03" db="EMBL/GenBank/DDBJ databases">
        <title>Single cell metagenomics reveals metabolic interactions within the superorganism composed of flagellate Streblomastix strix and complex community of Bacteroidetes bacteria on its surface.</title>
        <authorList>
            <person name="Treitli S.C."/>
            <person name="Kolisko M."/>
            <person name="Husnik F."/>
            <person name="Keeling P."/>
            <person name="Hampl V."/>
        </authorList>
    </citation>
    <scope>NUCLEOTIDE SEQUENCE [LARGE SCALE GENOMIC DNA]</scope>
    <source>
        <strain evidence="2">ST1C</strain>
    </source>
</reference>
<dbReference type="Proteomes" id="UP000324800">
    <property type="component" value="Unassembled WGS sequence"/>
</dbReference>
<dbReference type="AlphaFoldDB" id="A0A5J4VYZ4"/>
<evidence type="ECO:0000313" key="2">
    <source>
        <dbReference type="EMBL" id="KAA6387446.1"/>
    </source>
</evidence>
<proteinExistence type="predicted"/>
<comment type="caution">
    <text evidence="2">The sequence shown here is derived from an EMBL/GenBank/DDBJ whole genome shotgun (WGS) entry which is preliminary data.</text>
</comment>
<feature type="region of interest" description="Disordered" evidence="1">
    <location>
        <begin position="94"/>
        <end position="132"/>
    </location>
</feature>
<dbReference type="EMBL" id="SNRW01004371">
    <property type="protein sequence ID" value="KAA6387446.1"/>
    <property type="molecule type" value="Genomic_DNA"/>
</dbReference>
<protein>
    <submittedName>
        <fullName evidence="2">Uncharacterized protein</fullName>
    </submittedName>
</protein>
<organism evidence="2 3">
    <name type="scientific">Streblomastix strix</name>
    <dbReference type="NCBI Taxonomy" id="222440"/>
    <lineage>
        <taxon>Eukaryota</taxon>
        <taxon>Metamonada</taxon>
        <taxon>Preaxostyla</taxon>
        <taxon>Oxymonadida</taxon>
        <taxon>Streblomastigidae</taxon>
        <taxon>Streblomastix</taxon>
    </lineage>
</organism>
<accession>A0A5J4VYZ4</accession>
<sequence>MIDDGISEDEDFYVNMDEDYYQYEYDNYVIEDAVCVRGGAEGQIDQEEDGDESEVIVQVIGGADGQYYNQDCLQQLLISYLLLYSKQTVSNDNEGVKVRKGGEGIGDGGGEKDEEEDDYDDDDDDDEGGLVNNIIYFSYYY</sequence>
<name>A0A5J4VYZ4_9EUKA</name>